<evidence type="ECO:0000256" key="7">
    <source>
        <dbReference type="ARBA" id="ARBA00022741"/>
    </source>
</evidence>
<dbReference type="GO" id="GO:0003951">
    <property type="term" value="F:NAD+ kinase activity"/>
    <property type="evidence" value="ECO:0007669"/>
    <property type="project" value="UniProtKB-EC"/>
</dbReference>
<dbReference type="GO" id="GO:0006741">
    <property type="term" value="P:NADP+ biosynthetic process"/>
    <property type="evidence" value="ECO:0007669"/>
    <property type="project" value="InterPro"/>
</dbReference>
<dbReference type="EMBL" id="LR862135">
    <property type="protein sequence ID" value="CAD1842051.1"/>
    <property type="molecule type" value="Genomic_DNA"/>
</dbReference>
<name>A0A6V7QGG1_ANACO</name>
<evidence type="ECO:0000256" key="5">
    <source>
        <dbReference type="ARBA" id="ARBA00022640"/>
    </source>
</evidence>
<dbReference type="FunFam" id="2.60.200.30:FF:000004">
    <property type="entry name" value="NAD kinase 2, chloroplastic"/>
    <property type="match status" value="1"/>
</dbReference>
<dbReference type="InterPro" id="IPR055214">
    <property type="entry name" value="PTP-NADK"/>
</dbReference>
<evidence type="ECO:0000256" key="14">
    <source>
        <dbReference type="ARBA" id="ARBA00047925"/>
    </source>
</evidence>
<keyword evidence="10" id="KW-0521">NADP</keyword>
<keyword evidence="12" id="KW-0809">Transit peptide</keyword>
<dbReference type="Pfam" id="PF01513">
    <property type="entry name" value="NAD_kinase"/>
    <property type="match status" value="1"/>
</dbReference>
<evidence type="ECO:0000256" key="12">
    <source>
        <dbReference type="ARBA" id="ARBA00022946"/>
    </source>
</evidence>
<dbReference type="InterPro" id="IPR029021">
    <property type="entry name" value="Prot-tyrosine_phosphatase-like"/>
</dbReference>
<keyword evidence="8" id="KW-0418">Kinase</keyword>
<dbReference type="GO" id="GO:0005524">
    <property type="term" value="F:ATP binding"/>
    <property type="evidence" value="ECO:0007669"/>
    <property type="project" value="UniProtKB-KW"/>
</dbReference>
<dbReference type="Gene3D" id="3.90.190.10">
    <property type="entry name" value="Protein tyrosine phosphatase superfamily"/>
    <property type="match status" value="1"/>
</dbReference>
<dbReference type="Pfam" id="PF20143">
    <property type="entry name" value="NAD_kinase_C"/>
    <property type="match status" value="1"/>
</dbReference>
<organism evidence="18">
    <name type="scientific">Ananas comosus var. bracteatus</name>
    <name type="common">red pineapple</name>
    <dbReference type="NCBI Taxonomy" id="296719"/>
    <lineage>
        <taxon>Eukaryota</taxon>
        <taxon>Viridiplantae</taxon>
        <taxon>Streptophyta</taxon>
        <taxon>Embryophyta</taxon>
        <taxon>Tracheophyta</taxon>
        <taxon>Spermatophyta</taxon>
        <taxon>Magnoliopsida</taxon>
        <taxon>Liliopsida</taxon>
        <taxon>Poales</taxon>
        <taxon>Bromeliaceae</taxon>
        <taxon>Bromelioideae</taxon>
        <taxon>Ananas</taxon>
    </lineage>
</organism>
<evidence type="ECO:0000256" key="16">
    <source>
        <dbReference type="SAM" id="MobiDB-lite"/>
    </source>
</evidence>
<keyword evidence="7" id="KW-0547">Nucleotide-binding</keyword>
<dbReference type="InterPro" id="IPR002504">
    <property type="entry name" value="NADK"/>
</dbReference>
<dbReference type="HAMAP" id="MF_00361">
    <property type="entry name" value="NAD_kinase"/>
    <property type="match status" value="1"/>
</dbReference>
<comment type="subcellular location">
    <subcellularLocation>
        <location evidence="1">Plastid</location>
        <location evidence="1">Chloroplast</location>
    </subcellularLocation>
</comment>
<dbReference type="GO" id="GO:0009507">
    <property type="term" value="C:chloroplast"/>
    <property type="evidence" value="ECO:0007669"/>
    <property type="project" value="UniProtKB-SubCell"/>
</dbReference>
<proteinExistence type="inferred from homology"/>
<evidence type="ECO:0000256" key="10">
    <source>
        <dbReference type="ARBA" id="ARBA00022857"/>
    </source>
</evidence>
<sequence>MLLPQRKVRNSSSVSDPPKQHTWGRIKREEKWKKRLSLPNPKDDEYTTILWRIILSKKSIPIHFECTSVPPNFSLPFPNTSTNTTLLSPRRSTPARVLVPALEEEEEEEEEGDFIRSSHTLLPLALSRARARHRQWIRRWRLAELAASRSRRSSPERGSGAAAGVGSVVVVSAQTRLSNFFSSRIGLDSQTPHTNELSQILWIGPVPGDIAEVEAYCRIFRAAEQLHSSIMNTVCNPETGECGVSYETPSEEMAVLEEKVVAVLGCMLVLLNRGREDVLSGRSTYMNSFKLTDVNILEGKLPPLAIFRGEMKRCCESLQVALTKYLSPSDTRSIDVWRRLQRLKNVCYDAGFSRSDGSPCPTIFANWCPVYFSISKEDSVMENSEVAFWRGGQVTDEGLVWLLEKGFKTIVDLREENVKDEYYQPAIEEAVSCGKIEVVNLPVEAGTAPSMDQVQHFASLVSDSNRRPIYLHSQEGVNRTSAMVSRWRQFITRSLKQSVPNHPLNLNGKPFNDGKNEDLEDKNESLSVLDTANHYAGTSSEAVGSDVYMELPNRNLSNGLASLQNTAAVHRTETAASESFISNNPLKAQFPKCDVFSRKEMAQFLKSREISPKTYLKCQKTRIDRLLISGETNELKAERNAILQESQSSGLTDLGSRSPADNKYIVRSNALSIINGKLVSNGSSASFGLNGNGMDGQERYGGNNFSQNNLAAAVKENTRNAVINSEGCSLDLVEGNMCASATGVVRVQSRKKAEMFLVRTDGYTCTREKVTESSLAFTHPSTQQQMLMWKSPPKTVLLLKKLGKELMEEAKEVASFLYHQERMNVLVEPDVHDIFARIPGYGFIQTFYSQDTSDLHERVDLVACLGGDGVILHASNIFRGAVPPVVSFNLGSLGFLTSHTFEDYRQDLTAVIHGNKTLDGVYITLRMRLRCEIFRNGKAMPGKVFDVLNEIVVDRGSNPYLSKIECYEHNRLITKVQGDGVIVATPTGSTAYSTAAGGSMVHPNVPCMLFTPICPHSLSFRPVILPDSAQLELKIPEDTRSNAWVSFDGKRRQQLSRGDSVRICMSEHPLPTVNKSDQTGDWFRSLIRCLNWNERLDQKAL</sequence>
<dbReference type="InterPro" id="IPR016064">
    <property type="entry name" value="NAD/diacylglycerol_kinase_sf"/>
</dbReference>
<keyword evidence="9" id="KW-0067">ATP-binding</keyword>
<feature type="domain" description="DSP-PTPase phosphatase fused to NAD+ Kinase" evidence="17">
    <location>
        <begin position="359"/>
        <end position="500"/>
    </location>
</feature>
<evidence type="ECO:0000256" key="2">
    <source>
        <dbReference type="ARBA" id="ARBA00010995"/>
    </source>
</evidence>
<dbReference type="InterPro" id="IPR017437">
    <property type="entry name" value="ATP-NAD_kinase_PpnK-typ_C"/>
</dbReference>
<dbReference type="EC" id="2.7.1.23" evidence="3"/>
<reference evidence="18" key="1">
    <citation type="submission" date="2020-07" db="EMBL/GenBank/DDBJ databases">
        <authorList>
            <person name="Lin J."/>
        </authorList>
    </citation>
    <scope>NUCLEOTIDE SEQUENCE</scope>
</reference>
<evidence type="ECO:0000256" key="9">
    <source>
        <dbReference type="ARBA" id="ARBA00022840"/>
    </source>
</evidence>
<evidence type="ECO:0000256" key="3">
    <source>
        <dbReference type="ARBA" id="ARBA00012120"/>
    </source>
</evidence>
<dbReference type="InterPro" id="IPR017438">
    <property type="entry name" value="ATP-NAD_kinase_N"/>
</dbReference>
<dbReference type="PANTHER" id="PTHR20275:SF6">
    <property type="entry name" value="NAD KINASE 2, CHLOROPLASTIC"/>
    <property type="match status" value="1"/>
</dbReference>
<comment type="catalytic activity">
    <reaction evidence="14">
        <text>NAD(+) + ATP = ADP + NADP(+) + H(+)</text>
        <dbReference type="Rhea" id="RHEA:18629"/>
        <dbReference type="ChEBI" id="CHEBI:15378"/>
        <dbReference type="ChEBI" id="CHEBI:30616"/>
        <dbReference type="ChEBI" id="CHEBI:57540"/>
        <dbReference type="ChEBI" id="CHEBI:58349"/>
        <dbReference type="ChEBI" id="CHEBI:456216"/>
        <dbReference type="EC" id="2.7.1.23"/>
    </reaction>
</comment>
<dbReference type="FunFam" id="3.40.50.10330:FF:000019">
    <property type="entry name" value="NAD kinase 2, chloroplastic"/>
    <property type="match status" value="1"/>
</dbReference>
<evidence type="ECO:0000256" key="11">
    <source>
        <dbReference type="ARBA" id="ARBA00022860"/>
    </source>
</evidence>
<keyword evidence="13" id="KW-0520">NAD</keyword>
<evidence type="ECO:0000259" key="17">
    <source>
        <dbReference type="Pfam" id="PF22741"/>
    </source>
</evidence>
<gene>
    <name evidence="18" type="ORF">CB5_LOCUS25262</name>
</gene>
<dbReference type="AlphaFoldDB" id="A0A6V7QGG1"/>
<comment type="function">
    <text evidence="15">Involved in chlorophyll synthesis and chloroplast protection against oxidative damage.</text>
</comment>
<keyword evidence="6" id="KW-0808">Transferase</keyword>
<dbReference type="SUPFAM" id="SSF52799">
    <property type="entry name" value="(Phosphotyrosine protein) phosphatases II"/>
    <property type="match status" value="1"/>
</dbReference>
<accession>A0A6V7QGG1</accession>
<dbReference type="Gene3D" id="2.60.200.30">
    <property type="entry name" value="Probable inorganic polyphosphate/atp-NAD kinase, domain 2"/>
    <property type="match status" value="1"/>
</dbReference>
<evidence type="ECO:0000256" key="6">
    <source>
        <dbReference type="ARBA" id="ARBA00022679"/>
    </source>
</evidence>
<dbReference type="PANTHER" id="PTHR20275">
    <property type="entry name" value="NAD KINASE"/>
    <property type="match status" value="1"/>
</dbReference>
<dbReference type="Pfam" id="PF22741">
    <property type="entry name" value="PTP-NADK"/>
    <property type="match status" value="1"/>
</dbReference>
<dbReference type="GO" id="GO:0019674">
    <property type="term" value="P:NAD+ metabolic process"/>
    <property type="evidence" value="ECO:0007669"/>
    <property type="project" value="InterPro"/>
</dbReference>
<evidence type="ECO:0000256" key="15">
    <source>
        <dbReference type="ARBA" id="ARBA00053646"/>
    </source>
</evidence>
<keyword evidence="5" id="KW-0934">Plastid</keyword>
<evidence type="ECO:0000256" key="1">
    <source>
        <dbReference type="ARBA" id="ARBA00004229"/>
    </source>
</evidence>
<dbReference type="SUPFAM" id="SSF111331">
    <property type="entry name" value="NAD kinase/diacylglycerol kinase-like"/>
    <property type="match status" value="1"/>
</dbReference>
<protein>
    <recommendedName>
        <fullName evidence="3">NAD(+) kinase</fullName>
        <ecNumber evidence="3">2.7.1.23</ecNumber>
    </recommendedName>
</protein>
<evidence type="ECO:0000256" key="13">
    <source>
        <dbReference type="ARBA" id="ARBA00023027"/>
    </source>
</evidence>
<keyword evidence="4" id="KW-0150">Chloroplast</keyword>
<evidence type="ECO:0000313" key="18">
    <source>
        <dbReference type="EMBL" id="CAD1842051.1"/>
    </source>
</evidence>
<dbReference type="Gene3D" id="3.40.50.10330">
    <property type="entry name" value="Probable inorganic polyphosphate/atp-NAD kinase, domain 1"/>
    <property type="match status" value="1"/>
</dbReference>
<dbReference type="GO" id="GO:0005516">
    <property type="term" value="F:calmodulin binding"/>
    <property type="evidence" value="ECO:0007669"/>
    <property type="project" value="UniProtKB-KW"/>
</dbReference>
<comment type="similarity">
    <text evidence="2">Belongs to the NAD kinase family.</text>
</comment>
<evidence type="ECO:0000256" key="8">
    <source>
        <dbReference type="ARBA" id="ARBA00022777"/>
    </source>
</evidence>
<feature type="region of interest" description="Disordered" evidence="16">
    <location>
        <begin position="1"/>
        <end position="24"/>
    </location>
</feature>
<evidence type="ECO:0000256" key="4">
    <source>
        <dbReference type="ARBA" id="ARBA00022528"/>
    </source>
</evidence>
<keyword evidence="11" id="KW-0112">Calmodulin-binding</keyword>